<protein>
    <submittedName>
        <fullName evidence="2">10522_t:CDS:1</fullName>
    </submittedName>
</protein>
<dbReference type="Proteomes" id="UP000789706">
    <property type="component" value="Unassembled WGS sequence"/>
</dbReference>
<dbReference type="AlphaFoldDB" id="A0A9N9DSZ5"/>
<feature type="region of interest" description="Disordered" evidence="1">
    <location>
        <begin position="173"/>
        <end position="207"/>
    </location>
</feature>
<evidence type="ECO:0000313" key="3">
    <source>
        <dbReference type="Proteomes" id="UP000789706"/>
    </source>
</evidence>
<feature type="compositionally biased region" description="Polar residues" evidence="1">
    <location>
        <begin position="131"/>
        <end position="142"/>
    </location>
</feature>
<feature type="compositionally biased region" description="Acidic residues" evidence="1">
    <location>
        <begin position="186"/>
        <end position="200"/>
    </location>
</feature>
<dbReference type="EMBL" id="CAJVPK010006678">
    <property type="protein sequence ID" value="CAG8652306.1"/>
    <property type="molecule type" value="Genomic_DNA"/>
</dbReference>
<reference evidence="2" key="1">
    <citation type="submission" date="2021-06" db="EMBL/GenBank/DDBJ databases">
        <authorList>
            <person name="Kallberg Y."/>
            <person name="Tangrot J."/>
            <person name="Rosling A."/>
        </authorList>
    </citation>
    <scope>NUCLEOTIDE SEQUENCE</scope>
    <source>
        <strain evidence="2">AZ414A</strain>
    </source>
</reference>
<accession>A0A9N9DSZ5</accession>
<name>A0A9N9DSZ5_9GLOM</name>
<evidence type="ECO:0000313" key="2">
    <source>
        <dbReference type="EMBL" id="CAG8652306.1"/>
    </source>
</evidence>
<keyword evidence="3" id="KW-1185">Reference proteome</keyword>
<organism evidence="2 3">
    <name type="scientific">Diversispora eburnea</name>
    <dbReference type="NCBI Taxonomy" id="1213867"/>
    <lineage>
        <taxon>Eukaryota</taxon>
        <taxon>Fungi</taxon>
        <taxon>Fungi incertae sedis</taxon>
        <taxon>Mucoromycota</taxon>
        <taxon>Glomeromycotina</taxon>
        <taxon>Glomeromycetes</taxon>
        <taxon>Diversisporales</taxon>
        <taxon>Diversisporaceae</taxon>
        <taxon>Diversispora</taxon>
    </lineage>
</organism>
<evidence type="ECO:0000256" key="1">
    <source>
        <dbReference type="SAM" id="MobiDB-lite"/>
    </source>
</evidence>
<feature type="region of interest" description="Disordered" evidence="1">
    <location>
        <begin position="125"/>
        <end position="156"/>
    </location>
</feature>
<gene>
    <name evidence="2" type="ORF">DEBURN_LOCUS11495</name>
</gene>
<feature type="compositionally biased region" description="Basic and acidic residues" evidence="1">
    <location>
        <begin position="143"/>
        <end position="156"/>
    </location>
</feature>
<proteinExistence type="predicted"/>
<feature type="non-terminal residue" evidence="2">
    <location>
        <position position="1"/>
    </location>
</feature>
<comment type="caution">
    <text evidence="2">The sequence shown here is derived from an EMBL/GenBank/DDBJ whole genome shotgun (WGS) entry which is preliminary data.</text>
</comment>
<sequence>PKITYNTLRKDSIRNSHTIQDSVTPVVNEPIEISRRRTSPPNASDQNLSAKHVNCKSITSEIDVQGLYEASQINGQTVSNQVKKVGTTSVSQSSATSQQAYTQQQNPALKLVTWANLAASDQDKWEMGGAQKTQQKSTPQQRNMRDNRSRFHYGNKSDDLRNSVILDLWDHPQQGWGIPQQKVDISEQDEGSGWDMDTSEQDGSGWD</sequence>